<dbReference type="InterPro" id="IPR016187">
    <property type="entry name" value="CTDL_fold"/>
</dbReference>
<gene>
    <name evidence="3" type="ORF">PARMNEM_LOCUS3401</name>
</gene>
<dbReference type="PANTHER" id="PTHR22803">
    <property type="entry name" value="MANNOSE, PHOSPHOLIPASE, LECTIN RECEPTOR RELATED"/>
    <property type="match status" value="1"/>
</dbReference>
<evidence type="ECO:0000256" key="1">
    <source>
        <dbReference type="ARBA" id="ARBA00023157"/>
    </source>
</evidence>
<feature type="domain" description="C-type lectin" evidence="2">
    <location>
        <begin position="201"/>
        <end position="322"/>
    </location>
</feature>
<accession>A0AAV1KJ47</accession>
<name>A0AAV1KJ47_9NEOP</name>
<dbReference type="InterPro" id="IPR016186">
    <property type="entry name" value="C-type_lectin-like/link_sf"/>
</dbReference>
<dbReference type="InterPro" id="IPR001304">
    <property type="entry name" value="C-type_lectin-like"/>
</dbReference>
<comment type="caution">
    <text evidence="3">The sequence shown here is derived from an EMBL/GenBank/DDBJ whole genome shotgun (WGS) entry which is preliminary data.</text>
</comment>
<keyword evidence="1" id="KW-1015">Disulfide bond</keyword>
<dbReference type="EMBL" id="CAVLGL010000035">
    <property type="protein sequence ID" value="CAK1581776.1"/>
    <property type="molecule type" value="Genomic_DNA"/>
</dbReference>
<proteinExistence type="predicted"/>
<reference evidence="3 4" key="1">
    <citation type="submission" date="2023-11" db="EMBL/GenBank/DDBJ databases">
        <authorList>
            <person name="Hedman E."/>
            <person name="Englund M."/>
            <person name="Stromberg M."/>
            <person name="Nyberg Akerstrom W."/>
            <person name="Nylinder S."/>
            <person name="Jareborg N."/>
            <person name="Kallberg Y."/>
            <person name="Kronander E."/>
        </authorList>
    </citation>
    <scope>NUCLEOTIDE SEQUENCE [LARGE SCALE GENOMIC DNA]</scope>
</reference>
<dbReference type="PROSITE" id="PS00615">
    <property type="entry name" value="C_TYPE_LECTIN_1"/>
    <property type="match status" value="2"/>
</dbReference>
<sequence>MQSAVNTRLHFCENSFEDMARAKYLFIYLLIQYVLEFTYGQPQVKFFRDDYKYLEDTRSFYKVHTIHKTWENAKRKCAMEGASLFYPKDQNEADVVLTHLKETQPSYQWVFIGISSKLAKGVFKTIDGFSIRQVYNKWAPGEPNDKNDEEDCVIMRRDGTLNDDKCSKKNSFICKKTLASLKWNEECNVPYMDYKYNEGLGRCYKFHLNPLNWRDAIDACDSENAYLAIINSQKEADYLVNITAEAPKNKVKGSHLRGAVHLGFSYDTSENEWRTTTGETLDDAGYAVWGNNEPDGGENEQCGSMFYNGHLNDISCEAHRCFFICERENELLNIFSERFGQ</sequence>
<evidence type="ECO:0000313" key="4">
    <source>
        <dbReference type="Proteomes" id="UP001314205"/>
    </source>
</evidence>
<dbReference type="PROSITE" id="PS50041">
    <property type="entry name" value="C_TYPE_LECTIN_2"/>
    <property type="match status" value="2"/>
</dbReference>
<evidence type="ECO:0000259" key="2">
    <source>
        <dbReference type="PROSITE" id="PS50041"/>
    </source>
</evidence>
<dbReference type="SUPFAM" id="SSF56436">
    <property type="entry name" value="C-type lectin-like"/>
    <property type="match status" value="2"/>
</dbReference>
<feature type="domain" description="C-type lectin" evidence="2">
    <location>
        <begin position="61"/>
        <end position="175"/>
    </location>
</feature>
<organism evidence="3 4">
    <name type="scientific">Parnassius mnemosyne</name>
    <name type="common">clouded apollo</name>
    <dbReference type="NCBI Taxonomy" id="213953"/>
    <lineage>
        <taxon>Eukaryota</taxon>
        <taxon>Metazoa</taxon>
        <taxon>Ecdysozoa</taxon>
        <taxon>Arthropoda</taxon>
        <taxon>Hexapoda</taxon>
        <taxon>Insecta</taxon>
        <taxon>Pterygota</taxon>
        <taxon>Neoptera</taxon>
        <taxon>Endopterygota</taxon>
        <taxon>Lepidoptera</taxon>
        <taxon>Glossata</taxon>
        <taxon>Ditrysia</taxon>
        <taxon>Papilionoidea</taxon>
        <taxon>Papilionidae</taxon>
        <taxon>Parnassiinae</taxon>
        <taxon>Parnassini</taxon>
        <taxon>Parnassius</taxon>
        <taxon>Driopa</taxon>
    </lineage>
</organism>
<evidence type="ECO:0000313" key="3">
    <source>
        <dbReference type="EMBL" id="CAK1581776.1"/>
    </source>
</evidence>
<dbReference type="InterPro" id="IPR018378">
    <property type="entry name" value="C-type_lectin_CS"/>
</dbReference>
<dbReference type="Proteomes" id="UP001314205">
    <property type="component" value="Unassembled WGS sequence"/>
</dbReference>
<dbReference type="InterPro" id="IPR050111">
    <property type="entry name" value="C-type_lectin/snaclec_domain"/>
</dbReference>
<dbReference type="Gene3D" id="3.10.100.10">
    <property type="entry name" value="Mannose-Binding Protein A, subunit A"/>
    <property type="match status" value="2"/>
</dbReference>
<dbReference type="AlphaFoldDB" id="A0AAV1KJ47"/>
<protein>
    <recommendedName>
        <fullName evidence="2">C-type lectin domain-containing protein</fullName>
    </recommendedName>
</protein>
<dbReference type="CDD" id="cd00037">
    <property type="entry name" value="CLECT"/>
    <property type="match status" value="2"/>
</dbReference>
<dbReference type="Pfam" id="PF00059">
    <property type="entry name" value="Lectin_C"/>
    <property type="match status" value="2"/>
</dbReference>
<dbReference type="SMART" id="SM00034">
    <property type="entry name" value="CLECT"/>
    <property type="match status" value="2"/>
</dbReference>
<keyword evidence="4" id="KW-1185">Reference proteome</keyword>